<evidence type="ECO:0008006" key="4">
    <source>
        <dbReference type="Google" id="ProtNLM"/>
    </source>
</evidence>
<evidence type="ECO:0000313" key="3">
    <source>
        <dbReference type="Proteomes" id="UP001221142"/>
    </source>
</evidence>
<keyword evidence="3" id="KW-1185">Reference proteome</keyword>
<feature type="signal peptide" evidence="1">
    <location>
        <begin position="1"/>
        <end position="20"/>
    </location>
</feature>
<evidence type="ECO:0000256" key="1">
    <source>
        <dbReference type="SAM" id="SignalP"/>
    </source>
</evidence>
<reference evidence="2" key="1">
    <citation type="submission" date="2023-03" db="EMBL/GenBank/DDBJ databases">
        <title>Massive genome expansion in bonnet fungi (Mycena s.s.) driven by repeated elements and novel gene families across ecological guilds.</title>
        <authorList>
            <consortium name="Lawrence Berkeley National Laboratory"/>
            <person name="Harder C.B."/>
            <person name="Miyauchi S."/>
            <person name="Viragh M."/>
            <person name="Kuo A."/>
            <person name="Thoen E."/>
            <person name="Andreopoulos B."/>
            <person name="Lu D."/>
            <person name="Skrede I."/>
            <person name="Drula E."/>
            <person name="Henrissat B."/>
            <person name="Morin E."/>
            <person name="Kohler A."/>
            <person name="Barry K."/>
            <person name="LaButti K."/>
            <person name="Morin E."/>
            <person name="Salamov A."/>
            <person name="Lipzen A."/>
            <person name="Mereny Z."/>
            <person name="Hegedus B."/>
            <person name="Baldrian P."/>
            <person name="Stursova M."/>
            <person name="Weitz H."/>
            <person name="Taylor A."/>
            <person name="Grigoriev I.V."/>
            <person name="Nagy L.G."/>
            <person name="Martin F."/>
            <person name="Kauserud H."/>
        </authorList>
    </citation>
    <scope>NUCLEOTIDE SEQUENCE</scope>
    <source>
        <strain evidence="2">9284</strain>
    </source>
</reference>
<name>A0AAD7BMV8_9AGAR</name>
<evidence type="ECO:0000313" key="2">
    <source>
        <dbReference type="EMBL" id="KAJ7625591.1"/>
    </source>
</evidence>
<keyword evidence="1" id="KW-0732">Signal</keyword>
<comment type="caution">
    <text evidence="2">The sequence shown here is derived from an EMBL/GenBank/DDBJ whole genome shotgun (WGS) entry which is preliminary data.</text>
</comment>
<accession>A0AAD7BMV8</accession>
<sequence length="161" mass="17855">MHFSALAILATCLFFNAVRGHEEYSPSDIRCPKGSHNVFVHNSYTYIAPLREFTDLTGSFFNLTWYAGSTVSKTTGEDNVPGATRSGPALGGRFDEELIAITAHPDDKFEYTYHGEPATFNGVDYEGYVETLRFESICGGKATYIDVPHLRLLSPSDCRVQ</sequence>
<dbReference type="EMBL" id="JARKIF010000012">
    <property type="protein sequence ID" value="KAJ7625591.1"/>
    <property type="molecule type" value="Genomic_DNA"/>
</dbReference>
<dbReference type="AlphaFoldDB" id="A0AAD7BMV8"/>
<dbReference type="Proteomes" id="UP001221142">
    <property type="component" value="Unassembled WGS sequence"/>
</dbReference>
<organism evidence="2 3">
    <name type="scientific">Roridomyces roridus</name>
    <dbReference type="NCBI Taxonomy" id="1738132"/>
    <lineage>
        <taxon>Eukaryota</taxon>
        <taxon>Fungi</taxon>
        <taxon>Dikarya</taxon>
        <taxon>Basidiomycota</taxon>
        <taxon>Agaricomycotina</taxon>
        <taxon>Agaricomycetes</taxon>
        <taxon>Agaricomycetidae</taxon>
        <taxon>Agaricales</taxon>
        <taxon>Marasmiineae</taxon>
        <taxon>Mycenaceae</taxon>
        <taxon>Roridomyces</taxon>
    </lineage>
</organism>
<proteinExistence type="predicted"/>
<protein>
    <recommendedName>
        <fullName evidence="4">Blastomyces yeast-phase-specific protein</fullName>
    </recommendedName>
</protein>
<feature type="chain" id="PRO_5042056495" description="Blastomyces yeast-phase-specific protein" evidence="1">
    <location>
        <begin position="21"/>
        <end position="161"/>
    </location>
</feature>
<gene>
    <name evidence="2" type="ORF">FB45DRAFT_1060263</name>
</gene>